<dbReference type="PANTHER" id="PTHR44229">
    <property type="entry name" value="15-HYDROXYPROSTAGLANDIN DEHYDROGENASE [NAD(+)]"/>
    <property type="match status" value="1"/>
</dbReference>
<keyword evidence="5" id="KW-1185">Reference proteome</keyword>
<dbReference type="PANTHER" id="PTHR44229:SF4">
    <property type="entry name" value="15-HYDROXYPROSTAGLANDIN DEHYDROGENASE [NAD(+)]"/>
    <property type="match status" value="1"/>
</dbReference>
<name>A0A9W8IGV8_9FUNG</name>
<evidence type="ECO:0000313" key="4">
    <source>
        <dbReference type="EMBL" id="KAJ2861393.1"/>
    </source>
</evidence>
<evidence type="ECO:0000256" key="1">
    <source>
        <dbReference type="ARBA" id="ARBA00006484"/>
    </source>
</evidence>
<dbReference type="AlphaFoldDB" id="A0A9W8IGV8"/>
<dbReference type="Pfam" id="PF00106">
    <property type="entry name" value="adh_short"/>
    <property type="match status" value="1"/>
</dbReference>
<dbReference type="EMBL" id="JANBUY010000226">
    <property type="protein sequence ID" value="KAJ2861393.1"/>
    <property type="molecule type" value="Genomic_DNA"/>
</dbReference>
<reference evidence="4" key="1">
    <citation type="submission" date="2022-07" db="EMBL/GenBank/DDBJ databases">
        <title>Phylogenomic reconstructions and comparative analyses of Kickxellomycotina fungi.</title>
        <authorList>
            <person name="Reynolds N.K."/>
            <person name="Stajich J.E."/>
            <person name="Barry K."/>
            <person name="Grigoriev I.V."/>
            <person name="Crous P."/>
            <person name="Smith M.E."/>
        </authorList>
    </citation>
    <scope>NUCLEOTIDE SEQUENCE</scope>
    <source>
        <strain evidence="4">RSA 476</strain>
    </source>
</reference>
<evidence type="ECO:0000256" key="3">
    <source>
        <dbReference type="RuleBase" id="RU000363"/>
    </source>
</evidence>
<accession>A0A9W8IGV8</accession>
<dbReference type="PRINTS" id="PR00080">
    <property type="entry name" value="SDRFAMILY"/>
</dbReference>
<gene>
    <name evidence="4" type="ORF">GGH94_004931</name>
</gene>
<proteinExistence type="inferred from homology"/>
<comment type="caution">
    <text evidence="4">The sequence shown here is derived from an EMBL/GenBank/DDBJ whole genome shotgun (WGS) entry which is preliminary data.</text>
</comment>
<keyword evidence="2" id="KW-0560">Oxidoreductase</keyword>
<dbReference type="InterPro" id="IPR036291">
    <property type="entry name" value="NAD(P)-bd_dom_sf"/>
</dbReference>
<evidence type="ECO:0000256" key="2">
    <source>
        <dbReference type="ARBA" id="ARBA00023002"/>
    </source>
</evidence>
<protein>
    <recommendedName>
        <fullName evidence="6">NAD(P)-binding protein</fullName>
    </recommendedName>
</protein>
<dbReference type="GO" id="GO:0005737">
    <property type="term" value="C:cytoplasm"/>
    <property type="evidence" value="ECO:0007669"/>
    <property type="project" value="TreeGrafter"/>
</dbReference>
<dbReference type="SUPFAM" id="SSF51735">
    <property type="entry name" value="NAD(P)-binding Rossmann-fold domains"/>
    <property type="match status" value="1"/>
</dbReference>
<sequence length="307" mass="33469">MSTTNLDTYISNISGKVAIVTGAASGLGRKLSERLAEYNAQVLLVDINPSVEQVSQEINTHLSRDATSWIVCDLCNLQDIQKYLDHAIHIYGHYDIIVNNAGIANEQSLFSQPGSTELDRILALNLRAPMEATRIAVQYFKATGRKGTVLNTASVGGLLPISIMESYGTTKAGLIFFTATCKSLAPLIRVNAVAPYFADTPLVANNRLVQSYPLVRQVGLMLPEKVIKAMVKAIGDESLAGDTLMVAMGAKPERLTFYDSISLHVTSYIVSGTVNRYATALSSYFARALDSILGYIRKPVPHRQNQR</sequence>
<evidence type="ECO:0008006" key="6">
    <source>
        <dbReference type="Google" id="ProtNLM"/>
    </source>
</evidence>
<organism evidence="4 5">
    <name type="scientific">Coemansia aciculifera</name>
    <dbReference type="NCBI Taxonomy" id="417176"/>
    <lineage>
        <taxon>Eukaryota</taxon>
        <taxon>Fungi</taxon>
        <taxon>Fungi incertae sedis</taxon>
        <taxon>Zoopagomycota</taxon>
        <taxon>Kickxellomycotina</taxon>
        <taxon>Kickxellomycetes</taxon>
        <taxon>Kickxellales</taxon>
        <taxon>Kickxellaceae</taxon>
        <taxon>Coemansia</taxon>
    </lineage>
</organism>
<dbReference type="Gene3D" id="3.40.50.720">
    <property type="entry name" value="NAD(P)-binding Rossmann-like Domain"/>
    <property type="match status" value="1"/>
</dbReference>
<dbReference type="PRINTS" id="PR00081">
    <property type="entry name" value="GDHRDH"/>
</dbReference>
<dbReference type="GO" id="GO:0016616">
    <property type="term" value="F:oxidoreductase activity, acting on the CH-OH group of donors, NAD or NADP as acceptor"/>
    <property type="evidence" value="ECO:0007669"/>
    <property type="project" value="TreeGrafter"/>
</dbReference>
<evidence type="ECO:0000313" key="5">
    <source>
        <dbReference type="Proteomes" id="UP001140074"/>
    </source>
</evidence>
<comment type="similarity">
    <text evidence="1 3">Belongs to the short-chain dehydrogenases/reductases (SDR) family.</text>
</comment>
<dbReference type="Proteomes" id="UP001140074">
    <property type="component" value="Unassembled WGS sequence"/>
</dbReference>
<dbReference type="InterPro" id="IPR002347">
    <property type="entry name" value="SDR_fam"/>
</dbReference>